<evidence type="ECO:0000313" key="2">
    <source>
        <dbReference type="Proteomes" id="UP000199050"/>
    </source>
</evidence>
<sequence>MTAKKVTPSKVQAQKAQMAKKALLARKALLAKKVRLVAGKKRKVKQTFFYFVVLAVNFNNRPKSTTDFTATLTRGSQTYNATFDDTGVAVFYDIRTLTNFSYVLRINNEDNEQVFQGTVPANREFYIAQF</sequence>
<accession>A0A1G8TBM9</accession>
<dbReference type="AlphaFoldDB" id="A0A1G8TBM9"/>
<gene>
    <name evidence="1" type="ORF">SAMN05216192_11670</name>
</gene>
<keyword evidence="2" id="KW-1185">Reference proteome</keyword>
<dbReference type="STRING" id="1174501.SAMN05216192_11670"/>
<organism evidence="1 2">
    <name type="scientific">Paenibacillus typhae</name>
    <dbReference type="NCBI Taxonomy" id="1174501"/>
    <lineage>
        <taxon>Bacteria</taxon>
        <taxon>Bacillati</taxon>
        <taxon>Bacillota</taxon>
        <taxon>Bacilli</taxon>
        <taxon>Bacillales</taxon>
        <taxon>Paenibacillaceae</taxon>
        <taxon>Paenibacillus</taxon>
    </lineage>
</organism>
<proteinExistence type="predicted"/>
<dbReference type="Proteomes" id="UP000199050">
    <property type="component" value="Unassembled WGS sequence"/>
</dbReference>
<protein>
    <submittedName>
        <fullName evidence="1">Uncharacterized protein</fullName>
    </submittedName>
</protein>
<name>A0A1G8TBM9_9BACL</name>
<reference evidence="2" key="1">
    <citation type="submission" date="2016-10" db="EMBL/GenBank/DDBJ databases">
        <authorList>
            <person name="Varghese N."/>
            <person name="Submissions S."/>
        </authorList>
    </citation>
    <scope>NUCLEOTIDE SEQUENCE [LARGE SCALE GENOMIC DNA]</scope>
    <source>
        <strain evidence="2">CGMCC 1.11012</strain>
    </source>
</reference>
<evidence type="ECO:0000313" key="1">
    <source>
        <dbReference type="EMBL" id="SDJ39002.1"/>
    </source>
</evidence>
<dbReference type="EMBL" id="FNDX01000016">
    <property type="protein sequence ID" value="SDJ39002.1"/>
    <property type="molecule type" value="Genomic_DNA"/>
</dbReference>